<dbReference type="AlphaFoldDB" id="A0A177M5N4"/>
<keyword evidence="2" id="KW-0731">Sigma factor</keyword>
<organism evidence="6 9">
    <name type="scientific">Methylomonas methanica</name>
    <dbReference type="NCBI Taxonomy" id="421"/>
    <lineage>
        <taxon>Bacteria</taxon>
        <taxon>Pseudomonadati</taxon>
        <taxon>Pseudomonadota</taxon>
        <taxon>Gammaproteobacteria</taxon>
        <taxon>Methylococcales</taxon>
        <taxon>Methylococcaceae</taxon>
        <taxon>Methylomonas</taxon>
    </lineage>
</organism>
<evidence type="ECO:0000256" key="2">
    <source>
        <dbReference type="ARBA" id="ARBA00023082"/>
    </source>
</evidence>
<evidence type="ECO:0000313" key="6">
    <source>
        <dbReference type="EMBL" id="OAI00951.1"/>
    </source>
</evidence>
<dbReference type="InterPro" id="IPR007627">
    <property type="entry name" value="RNA_pol_sigma70_r2"/>
</dbReference>
<dbReference type="EMBL" id="LUUG01000094">
    <property type="protein sequence ID" value="OAI00951.1"/>
    <property type="molecule type" value="Genomic_DNA"/>
</dbReference>
<dbReference type="PANTHER" id="PTHR30603">
    <property type="entry name" value="RNA POLYMERASE SIGMA FACTOR RPO"/>
    <property type="match status" value="1"/>
</dbReference>
<name>A0A177M5N4_METMH</name>
<protein>
    <submittedName>
        <fullName evidence="6">RNA polymerase subunit sigma-32</fullName>
    </submittedName>
</protein>
<evidence type="ECO:0000256" key="1">
    <source>
        <dbReference type="ARBA" id="ARBA00023015"/>
    </source>
</evidence>
<dbReference type="PROSITE" id="PS00715">
    <property type="entry name" value="SIGMA70_1"/>
    <property type="match status" value="1"/>
</dbReference>
<dbReference type="SUPFAM" id="SSF88659">
    <property type="entry name" value="Sigma3 and sigma4 domains of RNA polymerase sigma factors"/>
    <property type="match status" value="2"/>
</dbReference>
<reference evidence="9" key="2">
    <citation type="submission" date="2016-03" db="EMBL/GenBank/DDBJ databases">
        <authorList>
            <person name="Heylen K."/>
            <person name="De Vos P."/>
            <person name="Vekeman B."/>
        </authorList>
    </citation>
    <scope>NUCLEOTIDE SEQUENCE [LARGE SCALE GENOMIC DNA]</scope>
    <source>
        <strain evidence="9">R-45363</strain>
    </source>
</reference>
<dbReference type="Proteomes" id="UP000078090">
    <property type="component" value="Unassembled WGS sequence"/>
</dbReference>
<evidence type="ECO:0000256" key="4">
    <source>
        <dbReference type="ARBA" id="ARBA00023163"/>
    </source>
</evidence>
<dbReference type="Proteomes" id="UP000077763">
    <property type="component" value="Unassembled WGS sequence"/>
</dbReference>
<reference evidence="6 8" key="1">
    <citation type="submission" date="2016-03" db="EMBL/GenBank/DDBJ databases">
        <authorList>
            <person name="Ploux O."/>
        </authorList>
    </citation>
    <scope>NUCLEOTIDE SEQUENCE [LARGE SCALE GENOMIC DNA]</scope>
    <source>
        <strain evidence="6">R-45363</strain>
        <strain evidence="7 8">R-45371</strain>
    </source>
</reference>
<dbReference type="SUPFAM" id="SSF88946">
    <property type="entry name" value="Sigma2 domain of RNA polymerase sigma factors"/>
    <property type="match status" value="1"/>
</dbReference>
<evidence type="ECO:0000259" key="5">
    <source>
        <dbReference type="PROSITE" id="PS00715"/>
    </source>
</evidence>
<dbReference type="EMBL" id="LUUH01000029">
    <property type="protein sequence ID" value="OAI07202.1"/>
    <property type="molecule type" value="Genomic_DNA"/>
</dbReference>
<keyword evidence="1" id="KW-0805">Transcription regulation</keyword>
<dbReference type="InterPro" id="IPR050239">
    <property type="entry name" value="Sigma-70_RNA_pol_init_factors"/>
</dbReference>
<dbReference type="CDD" id="cd06171">
    <property type="entry name" value="Sigma70_r4"/>
    <property type="match status" value="1"/>
</dbReference>
<evidence type="ECO:0000313" key="9">
    <source>
        <dbReference type="Proteomes" id="UP000078090"/>
    </source>
</evidence>
<dbReference type="Gene3D" id="1.10.10.10">
    <property type="entry name" value="Winged helix-like DNA-binding domain superfamily/Winged helix DNA-binding domain"/>
    <property type="match status" value="2"/>
</dbReference>
<dbReference type="NCBIfam" id="TIGR02937">
    <property type="entry name" value="sigma70-ECF"/>
    <property type="match status" value="1"/>
</dbReference>
<accession>A0A177M5N4</accession>
<dbReference type="InterPro" id="IPR000943">
    <property type="entry name" value="RNA_pol_sigma70"/>
</dbReference>
<dbReference type="Pfam" id="PF04545">
    <property type="entry name" value="Sigma70_r4"/>
    <property type="match status" value="1"/>
</dbReference>
<evidence type="ECO:0000256" key="3">
    <source>
        <dbReference type="ARBA" id="ARBA00023125"/>
    </source>
</evidence>
<dbReference type="InterPro" id="IPR014284">
    <property type="entry name" value="RNA_pol_sigma-70_dom"/>
</dbReference>
<dbReference type="Pfam" id="PF04542">
    <property type="entry name" value="Sigma70_r2"/>
    <property type="match status" value="1"/>
</dbReference>
<dbReference type="GO" id="GO:0003677">
    <property type="term" value="F:DNA binding"/>
    <property type="evidence" value="ECO:0007669"/>
    <property type="project" value="UniProtKB-KW"/>
</dbReference>
<dbReference type="InterPro" id="IPR036388">
    <property type="entry name" value="WH-like_DNA-bd_sf"/>
</dbReference>
<comment type="caution">
    <text evidence="6">The sequence shown here is derived from an EMBL/GenBank/DDBJ whole genome shotgun (WGS) entry which is preliminary data.</text>
</comment>
<dbReference type="PRINTS" id="PR00046">
    <property type="entry name" value="SIGMA70FCT"/>
</dbReference>
<dbReference type="GO" id="GO:0006352">
    <property type="term" value="P:DNA-templated transcription initiation"/>
    <property type="evidence" value="ECO:0007669"/>
    <property type="project" value="InterPro"/>
</dbReference>
<evidence type="ECO:0000313" key="7">
    <source>
        <dbReference type="EMBL" id="OAI07202.1"/>
    </source>
</evidence>
<evidence type="ECO:0000313" key="8">
    <source>
        <dbReference type="Proteomes" id="UP000077763"/>
    </source>
</evidence>
<dbReference type="InterPro" id="IPR007630">
    <property type="entry name" value="RNA_pol_sigma70_r4"/>
</dbReference>
<dbReference type="Gene3D" id="1.10.601.10">
    <property type="entry name" value="RNA Polymerase Primary Sigma Factor"/>
    <property type="match status" value="1"/>
</dbReference>
<gene>
    <name evidence="6" type="ORF">A1332_18100</name>
    <name evidence="7" type="ORF">A1353_07550</name>
</gene>
<proteinExistence type="predicted"/>
<keyword evidence="4" id="KW-0804">Transcription</keyword>
<sequence>MKKAKNELLRLLLENPIAYGYLIDQLLVSKGESVDYSFNINDKTVDEEIVQNNDLVKSHFTSHFPLQNKNQFFVGNSSESVRLEDVHFFPAFLIRIADRTLHTYPNDIAHKVELATSRRHLQDIRQRMIGANTGLVAFLAYKYKTSALSFDDLMQEGIIGLIRAVDRFDPSRGIRFSTYAVFWIKQAISRLIVKQEKVVRLPIAMAEKASVVFEAMRNCYLEHQRWPSLVELQARCELSLEEIKTISSYYQATHSLDESLSGEKDDQTLMSSLIQHQFPQPLDELVDQNLSLYLGKIVASLPEKEAAILTMRFGLKNHTEMTLQAVAEQLHVTRERVRQIQNNALKKLKQNFGYDLMPFLEPNDG</sequence>
<dbReference type="InterPro" id="IPR013325">
    <property type="entry name" value="RNA_pol_sigma_r2"/>
</dbReference>
<keyword evidence="3" id="KW-0238">DNA-binding</keyword>
<dbReference type="GO" id="GO:0016987">
    <property type="term" value="F:sigma factor activity"/>
    <property type="evidence" value="ECO:0007669"/>
    <property type="project" value="UniProtKB-KW"/>
</dbReference>
<feature type="domain" description="RNA polymerase sigma-70" evidence="5">
    <location>
        <begin position="152"/>
        <end position="165"/>
    </location>
</feature>
<dbReference type="OrthoDB" id="743114at2"/>
<dbReference type="InterPro" id="IPR013324">
    <property type="entry name" value="RNA_pol_sigma_r3/r4-like"/>
</dbReference>
<dbReference type="PANTHER" id="PTHR30603:SF47">
    <property type="entry name" value="RNA POLYMERASE SIGMA FACTOR SIGD, CHLOROPLASTIC"/>
    <property type="match status" value="1"/>
</dbReference>